<sequence>MYGIVSGKSTWIKSVFLTNRFLAKSNKSKVTPTPYKLRSAMYGVRSLAMAVALDLPGLPPRPAK</sequence>
<gene>
    <name evidence="1" type="ORF">Asalp_29790</name>
</gene>
<accession>A0A2D1QIQ5</accession>
<name>A0A2D1QIQ5_AERSA</name>
<dbReference type="Proteomes" id="UP000222916">
    <property type="component" value="Chromosome"/>
</dbReference>
<evidence type="ECO:0000313" key="2">
    <source>
        <dbReference type="Proteomes" id="UP000222916"/>
    </source>
</evidence>
<proteinExistence type="predicted"/>
<reference evidence="2" key="1">
    <citation type="journal article" date="2018" name="BMC Genomics">
        <title>The complete and fully assembled genome sequence of Aeromonas salmonicida subsp. pectinolytica and its comparative analysis with other Aeromonas species: investigation of the mobilome in environmental and pathogenic strains.</title>
        <authorList>
            <person name="Pfeiffer F."/>
            <person name="Zamora-Lagos M.A."/>
            <person name="Blettinger M."/>
            <person name="Yeroslaviz A."/>
            <person name="Dahl A."/>
            <person name="Gruber S."/>
            <person name="Habermann B.H."/>
        </authorList>
    </citation>
    <scope>NUCLEOTIDE SEQUENCE [LARGE SCALE GENOMIC DNA]</scope>
    <source>
        <strain evidence="2">34mel</strain>
    </source>
</reference>
<dbReference type="AlphaFoldDB" id="A0A2D1QIQ5"/>
<protein>
    <submittedName>
        <fullName evidence="1">Uncharacterized protein</fullName>
    </submittedName>
</protein>
<evidence type="ECO:0000313" key="1">
    <source>
        <dbReference type="EMBL" id="ATP10094.1"/>
    </source>
</evidence>
<dbReference type="EMBL" id="CP022426">
    <property type="protein sequence ID" value="ATP10094.1"/>
    <property type="molecule type" value="Genomic_DNA"/>
</dbReference>
<organism evidence="1 2">
    <name type="scientific">Aeromonas salmonicida subsp. pectinolytica 34mel</name>
    <dbReference type="NCBI Taxonomy" id="1324960"/>
    <lineage>
        <taxon>Bacteria</taxon>
        <taxon>Pseudomonadati</taxon>
        <taxon>Pseudomonadota</taxon>
        <taxon>Gammaproteobacteria</taxon>
        <taxon>Aeromonadales</taxon>
        <taxon>Aeromonadaceae</taxon>
        <taxon>Aeromonas</taxon>
    </lineage>
</organism>